<evidence type="ECO:0000256" key="1">
    <source>
        <dbReference type="ARBA" id="ARBA00004123"/>
    </source>
</evidence>
<evidence type="ECO:0000256" key="2">
    <source>
        <dbReference type="PROSITE-ProRule" id="PRU00108"/>
    </source>
</evidence>
<dbReference type="Proteomes" id="UP000324832">
    <property type="component" value="Unassembled WGS sequence"/>
</dbReference>
<dbReference type="PANTHER" id="PTHR24333">
    <property type="entry name" value="HOMEO BOX HB9 LIKE A-RELATED"/>
    <property type="match status" value="1"/>
</dbReference>
<keyword evidence="2 3" id="KW-0539">Nucleus</keyword>
<feature type="domain" description="Homeobox" evidence="4">
    <location>
        <begin position="120"/>
        <end position="180"/>
    </location>
</feature>
<gene>
    <name evidence="5" type="ORF">LSINAPIS_LOCUS1835</name>
</gene>
<dbReference type="GO" id="GO:0005634">
    <property type="term" value="C:nucleus"/>
    <property type="evidence" value="ECO:0007669"/>
    <property type="project" value="UniProtKB-SubCell"/>
</dbReference>
<dbReference type="CDD" id="cd00086">
    <property type="entry name" value="homeodomain"/>
    <property type="match status" value="1"/>
</dbReference>
<dbReference type="InterPro" id="IPR001356">
    <property type="entry name" value="HD"/>
</dbReference>
<accession>A0A5E4PTL2</accession>
<dbReference type="PANTHER" id="PTHR24333:SF5">
    <property type="entry name" value="VENT HOMEOBOX"/>
    <property type="match status" value="1"/>
</dbReference>
<comment type="subcellular location">
    <subcellularLocation>
        <location evidence="1 2 3">Nucleus</location>
    </subcellularLocation>
</comment>
<dbReference type="InterPro" id="IPR050848">
    <property type="entry name" value="Homeobox_TF"/>
</dbReference>
<dbReference type="SUPFAM" id="SSF46689">
    <property type="entry name" value="Homeodomain-like"/>
    <property type="match status" value="1"/>
</dbReference>
<dbReference type="PROSITE" id="PS50071">
    <property type="entry name" value="HOMEOBOX_2"/>
    <property type="match status" value="1"/>
</dbReference>
<keyword evidence="2 3" id="KW-0238">DNA-binding</keyword>
<dbReference type="GO" id="GO:0003677">
    <property type="term" value="F:DNA binding"/>
    <property type="evidence" value="ECO:0007669"/>
    <property type="project" value="UniProtKB-UniRule"/>
</dbReference>
<sequence length="258" mass="30259">MTANINIYSPLNKQNVWPQSNCTSNLQKFYQNFNPENAEEIQFSYASSTSESPTSCDEFSSYNNDFGTDTCLMVSNVFNHNQESGVFHNNYCNITPCRKYVVPVTTQYTSNAQIKRTIKKRDKRKRTAFTTEQIITMEKIFKTRPYICPEERINLSEKLKISEKSIKIWFQNRRRTTEKRDQPYSPDSPISEDMSDTKFDRLSYLEMMINERVDHFGNVALDDEVMTELVSIIDDYIPKETQLVLETEVPQETEIIMY</sequence>
<dbReference type="AlphaFoldDB" id="A0A5E4PTL2"/>
<evidence type="ECO:0000313" key="6">
    <source>
        <dbReference type="Proteomes" id="UP000324832"/>
    </source>
</evidence>
<feature type="DNA-binding region" description="Homeobox" evidence="2">
    <location>
        <begin position="122"/>
        <end position="181"/>
    </location>
</feature>
<dbReference type="InterPro" id="IPR009057">
    <property type="entry name" value="Homeodomain-like_sf"/>
</dbReference>
<dbReference type="Gene3D" id="1.10.10.60">
    <property type="entry name" value="Homeodomain-like"/>
    <property type="match status" value="1"/>
</dbReference>
<evidence type="ECO:0000256" key="3">
    <source>
        <dbReference type="RuleBase" id="RU000682"/>
    </source>
</evidence>
<keyword evidence="2 3" id="KW-0371">Homeobox</keyword>
<dbReference type="SMART" id="SM00389">
    <property type="entry name" value="HOX"/>
    <property type="match status" value="1"/>
</dbReference>
<evidence type="ECO:0000259" key="4">
    <source>
        <dbReference type="PROSITE" id="PS50071"/>
    </source>
</evidence>
<dbReference type="EMBL" id="FZQP02000337">
    <property type="protein sequence ID" value="VVC88476.1"/>
    <property type="molecule type" value="Genomic_DNA"/>
</dbReference>
<keyword evidence="6" id="KW-1185">Reference proteome</keyword>
<protein>
    <recommendedName>
        <fullName evidence="4">Homeobox domain-containing protein</fullName>
    </recommendedName>
</protein>
<dbReference type="Pfam" id="PF00046">
    <property type="entry name" value="Homeodomain"/>
    <property type="match status" value="1"/>
</dbReference>
<organism evidence="5 6">
    <name type="scientific">Leptidea sinapis</name>
    <dbReference type="NCBI Taxonomy" id="189913"/>
    <lineage>
        <taxon>Eukaryota</taxon>
        <taxon>Metazoa</taxon>
        <taxon>Ecdysozoa</taxon>
        <taxon>Arthropoda</taxon>
        <taxon>Hexapoda</taxon>
        <taxon>Insecta</taxon>
        <taxon>Pterygota</taxon>
        <taxon>Neoptera</taxon>
        <taxon>Endopterygota</taxon>
        <taxon>Lepidoptera</taxon>
        <taxon>Glossata</taxon>
        <taxon>Ditrysia</taxon>
        <taxon>Papilionoidea</taxon>
        <taxon>Pieridae</taxon>
        <taxon>Dismorphiinae</taxon>
        <taxon>Leptidea</taxon>
    </lineage>
</organism>
<evidence type="ECO:0000313" key="5">
    <source>
        <dbReference type="EMBL" id="VVC88476.1"/>
    </source>
</evidence>
<proteinExistence type="predicted"/>
<reference evidence="5 6" key="1">
    <citation type="submission" date="2017-07" db="EMBL/GenBank/DDBJ databases">
        <authorList>
            <person name="Talla V."/>
            <person name="Backstrom N."/>
        </authorList>
    </citation>
    <scope>NUCLEOTIDE SEQUENCE [LARGE SCALE GENOMIC DNA]</scope>
</reference>
<name>A0A5E4PTL2_9NEOP</name>